<dbReference type="InterPro" id="IPR009011">
    <property type="entry name" value="Man6P_isomerase_rcpt-bd_dom_sf"/>
</dbReference>
<feature type="signal peptide" evidence="8">
    <location>
        <begin position="1"/>
        <end position="17"/>
    </location>
</feature>
<dbReference type="EMBL" id="SDOV01000001">
    <property type="protein sequence ID" value="KAH7646088.1"/>
    <property type="molecule type" value="Genomic_DNA"/>
</dbReference>
<feature type="domain" description="MRH" evidence="9">
    <location>
        <begin position="348"/>
        <end position="472"/>
    </location>
</feature>
<dbReference type="FunFam" id="2.70.130.10:FF:000001">
    <property type="entry name" value="Endoplasmic reticulum lectin 1"/>
    <property type="match status" value="1"/>
</dbReference>
<dbReference type="Proteomes" id="UP000828236">
    <property type="component" value="Unassembled WGS sequence"/>
</dbReference>
<evidence type="ECO:0000256" key="6">
    <source>
        <dbReference type="ARBA" id="ARBA00041108"/>
    </source>
</evidence>
<dbReference type="GO" id="GO:0030970">
    <property type="term" value="P:retrograde protein transport, ER to cytosol"/>
    <property type="evidence" value="ECO:0007669"/>
    <property type="project" value="TreeGrafter"/>
</dbReference>
<reference evidence="10" key="2">
    <citation type="journal article" date="2021" name="World Allergy Organ. J.">
        <title>Chromosome-level assembly of Dermatophagoides farinae genome and transcriptome reveals two novel allergens Der f 37 and Der f 39.</title>
        <authorList>
            <person name="Chen J."/>
            <person name="Cai Z."/>
            <person name="Fan D."/>
            <person name="Hu J."/>
            <person name="Hou Y."/>
            <person name="He Y."/>
            <person name="Zhang Z."/>
            <person name="Zhao Z."/>
            <person name="Gao P."/>
            <person name="Hu W."/>
            <person name="Sun J."/>
            <person name="Li J."/>
            <person name="Ji K."/>
        </authorList>
    </citation>
    <scope>NUCLEOTIDE SEQUENCE</scope>
    <source>
        <strain evidence="10">JKM2019</strain>
    </source>
</reference>
<keyword evidence="2 8" id="KW-0732">Signal</keyword>
<evidence type="ECO:0000256" key="8">
    <source>
        <dbReference type="SAM" id="SignalP"/>
    </source>
</evidence>
<keyword evidence="3" id="KW-0256">Endoplasmic reticulum</keyword>
<feature type="domain" description="MRH" evidence="9">
    <location>
        <begin position="124"/>
        <end position="255"/>
    </location>
</feature>
<dbReference type="GO" id="GO:0005788">
    <property type="term" value="C:endoplasmic reticulum lumen"/>
    <property type="evidence" value="ECO:0007669"/>
    <property type="project" value="TreeGrafter"/>
</dbReference>
<dbReference type="SUPFAM" id="SSF50911">
    <property type="entry name" value="Mannose 6-phosphate receptor domain"/>
    <property type="match status" value="2"/>
</dbReference>
<reference evidence="10" key="1">
    <citation type="submission" date="2020-06" db="EMBL/GenBank/DDBJ databases">
        <authorList>
            <person name="Ji K."/>
            <person name="Li J."/>
        </authorList>
    </citation>
    <scope>NUCLEOTIDE SEQUENCE</scope>
    <source>
        <strain evidence="10">JKM2019</strain>
        <tissue evidence="10">Whole body</tissue>
    </source>
</reference>
<protein>
    <recommendedName>
        <fullName evidence="6">Endoplasmic reticulum lectin 1</fullName>
    </recommendedName>
    <alternativeName>
        <fullName evidence="7">ER lectin</fullName>
    </alternativeName>
</protein>
<evidence type="ECO:0000256" key="3">
    <source>
        <dbReference type="ARBA" id="ARBA00022824"/>
    </source>
</evidence>
<keyword evidence="4" id="KW-1015">Disulfide bond</keyword>
<evidence type="ECO:0000256" key="7">
    <source>
        <dbReference type="ARBA" id="ARBA00041661"/>
    </source>
</evidence>
<gene>
    <name evidence="10" type="ORF">HUG17_1626</name>
</gene>
<comment type="function">
    <text evidence="5">Probable lectin that binds selectively to improperly folded lumenal proteins. May function in endoplasmic reticulum quality control and endoplasmic reticulum-associated degradation (ERAD) of both non-glycosylated proteins and glycoproteins.</text>
</comment>
<evidence type="ECO:0000256" key="2">
    <source>
        <dbReference type="ARBA" id="ARBA00022729"/>
    </source>
</evidence>
<evidence type="ECO:0000256" key="4">
    <source>
        <dbReference type="ARBA" id="ARBA00023157"/>
    </source>
</evidence>
<organism evidence="10">
    <name type="scientific">Dermatophagoides farinae</name>
    <name type="common">American house dust mite</name>
    <dbReference type="NCBI Taxonomy" id="6954"/>
    <lineage>
        <taxon>Eukaryota</taxon>
        <taxon>Metazoa</taxon>
        <taxon>Ecdysozoa</taxon>
        <taxon>Arthropoda</taxon>
        <taxon>Chelicerata</taxon>
        <taxon>Arachnida</taxon>
        <taxon>Acari</taxon>
        <taxon>Acariformes</taxon>
        <taxon>Sarcoptiformes</taxon>
        <taxon>Astigmata</taxon>
        <taxon>Psoroptidia</taxon>
        <taxon>Analgoidea</taxon>
        <taxon>Pyroglyphidae</taxon>
        <taxon>Dermatophagoidinae</taxon>
        <taxon>Dermatophagoides</taxon>
    </lineage>
</organism>
<accession>A0A9D4SLA5</accession>
<dbReference type="GO" id="GO:0030968">
    <property type="term" value="P:endoplasmic reticulum unfolded protein response"/>
    <property type="evidence" value="ECO:0007669"/>
    <property type="project" value="InterPro"/>
</dbReference>
<evidence type="ECO:0000256" key="5">
    <source>
        <dbReference type="ARBA" id="ARBA00037585"/>
    </source>
</evidence>
<dbReference type="InterPro" id="IPR044865">
    <property type="entry name" value="MRH_dom"/>
</dbReference>
<comment type="caution">
    <text evidence="10">The sequence shown here is derived from an EMBL/GenBank/DDBJ whole genome shotgun (WGS) entry which is preliminary data.</text>
</comment>
<dbReference type="Pfam" id="PF07915">
    <property type="entry name" value="PRKCSH"/>
    <property type="match status" value="2"/>
</dbReference>
<dbReference type="InterPro" id="IPR045149">
    <property type="entry name" value="OS-9-like"/>
</dbReference>
<feature type="chain" id="PRO_5038605918" description="Endoplasmic reticulum lectin 1" evidence="8">
    <location>
        <begin position="18"/>
        <end position="488"/>
    </location>
</feature>
<dbReference type="PANTHER" id="PTHR15414:SF0">
    <property type="entry name" value="ENDOPLASMIC RETICULUM LECTIN 1"/>
    <property type="match status" value="1"/>
</dbReference>
<dbReference type="PROSITE" id="PS51914">
    <property type="entry name" value="MRH"/>
    <property type="match status" value="2"/>
</dbReference>
<dbReference type="PANTHER" id="PTHR15414">
    <property type="entry name" value="OS-9-RELATED"/>
    <property type="match status" value="1"/>
</dbReference>
<comment type="subcellular location">
    <subcellularLocation>
        <location evidence="1">Endoplasmic reticulum</location>
    </subcellularLocation>
</comment>
<evidence type="ECO:0000259" key="9">
    <source>
        <dbReference type="PROSITE" id="PS51914"/>
    </source>
</evidence>
<evidence type="ECO:0000256" key="1">
    <source>
        <dbReference type="ARBA" id="ARBA00004240"/>
    </source>
</evidence>
<name>A0A9D4SLA5_DERFA</name>
<dbReference type="InterPro" id="IPR012913">
    <property type="entry name" value="OS9-like_dom"/>
</dbReference>
<proteinExistence type="predicted"/>
<sequence length="488" mass="57163">MFLFIIWFIFCNGIISCNEEFHSSESQIPIASDFDSNSNNQHEPQSLFSFDDATLYKINWLDSTDSQNSNETLMAEELILTNENQHKYRCIIPNVYAENKRNVNATKNDDLNPYQLLKPLFTKKICSYRPENYWKYEICHGKYIRQFHEDPGIKGSIQEYYLGTFDMDDFAKYEKIYEQMDDSLRLPMINIEDMQLPYIEVNMTGGTLCDLSNKKRFTRVLYVCNEIGKHELYSIKETTTCEYEVIVLSSLLSEKIHRKQYQLSCYGQNYEQVPKGFELGDIELEMKTQKSKVKQNIGDSFLESKTILINTFDNGKEVRINFIAETDDYDGSLLNSHSHIIAKFLRGEYCLTGGSGWWKYEFCYGKSVNQFHEEKGEKRMIINLGKWNLDSHIEWIQKDLSRKPKPGKTPKQVWHYYSSGDFCELTQRPRTVEVKLKCRYDPSNPDSVAIYLMESRTCEYILGVESPIICDLISNVDEYGIFQFSNEE</sequence>
<dbReference type="Gene3D" id="2.70.130.10">
    <property type="entry name" value="Mannose-6-phosphate receptor binding domain"/>
    <property type="match status" value="2"/>
</dbReference>
<evidence type="ECO:0000313" key="10">
    <source>
        <dbReference type="EMBL" id="KAH7646088.1"/>
    </source>
</evidence>
<dbReference type="AlphaFoldDB" id="A0A9D4SLA5"/>